<proteinExistence type="predicted"/>
<accession>A9H6B9</accession>
<gene>
    <name evidence="1" type="ordered locus">GDI0496</name>
</gene>
<keyword evidence="2" id="KW-1185">Reference proteome</keyword>
<dbReference type="EMBL" id="AM889285">
    <property type="protein sequence ID" value="CAP54439.1"/>
    <property type="molecule type" value="Genomic_DNA"/>
</dbReference>
<protein>
    <submittedName>
        <fullName evidence="1">Uncharacterized protein</fullName>
    </submittedName>
</protein>
<organism evidence="1 2">
    <name type="scientific">Gluconacetobacter diazotrophicus (strain ATCC 49037 / DSM 5601 / CCUG 37298 / CIP 103539 / LMG 7603 / PAl5)</name>
    <dbReference type="NCBI Taxonomy" id="272568"/>
    <lineage>
        <taxon>Bacteria</taxon>
        <taxon>Pseudomonadati</taxon>
        <taxon>Pseudomonadota</taxon>
        <taxon>Alphaproteobacteria</taxon>
        <taxon>Acetobacterales</taxon>
        <taxon>Acetobacteraceae</taxon>
        <taxon>Gluconacetobacter</taxon>
    </lineage>
</organism>
<dbReference type="AlphaFoldDB" id="A9H6B9"/>
<evidence type="ECO:0000313" key="1">
    <source>
        <dbReference type="EMBL" id="CAP54439.1"/>
    </source>
</evidence>
<name>A9H6B9_GLUDA</name>
<dbReference type="KEGG" id="gdi:GDI0496"/>
<dbReference type="Proteomes" id="UP000001176">
    <property type="component" value="Chromosome"/>
</dbReference>
<evidence type="ECO:0000313" key="2">
    <source>
        <dbReference type="Proteomes" id="UP000001176"/>
    </source>
</evidence>
<sequence length="41" mass="4532">MHIDDLKAELHEPFDALGGGFRTARRRRPGTVGLAQSRIGE</sequence>
<reference evidence="1 2" key="1">
    <citation type="journal article" date="2009" name="BMC Genomics">
        <title>Complete genome sequence of the sugarcane nitrogen-fixing endophyte Gluconacetobacter diazotrophicus Pal5.</title>
        <authorList>
            <person name="Bertalan M."/>
            <person name="Albano R."/>
            <person name="Padua V."/>
            <person name="Rouws L."/>
            <person name="Rojas C."/>
            <person name="Hemerly A."/>
            <person name="Teixeira K."/>
            <person name="Schwab S."/>
            <person name="Araujo J."/>
            <person name="Oliveira A."/>
            <person name="Franca L."/>
            <person name="Magalhaes V."/>
            <person name="Alqueres S."/>
            <person name="Cardoso A."/>
            <person name="Almeida W."/>
            <person name="Loureiro M.M."/>
            <person name="Nogueira E."/>
            <person name="Cidade D."/>
            <person name="Oliveira D."/>
            <person name="Simao T."/>
            <person name="Macedo J."/>
            <person name="Valadao A."/>
            <person name="Dreschsel M."/>
            <person name="Freitas F."/>
            <person name="Vidal M."/>
            <person name="Guedes H."/>
            <person name="Rodrigues E."/>
            <person name="Meneses C."/>
            <person name="Brioso P."/>
            <person name="Pozzer L."/>
            <person name="Figueiredo D."/>
            <person name="Montano H."/>
            <person name="Junior J."/>
            <person name="Filho G."/>
            <person name="Flores V."/>
            <person name="Ferreira B."/>
            <person name="Branco A."/>
            <person name="Gonzalez P."/>
            <person name="Guillobel H."/>
            <person name="Lemos M."/>
            <person name="Seibel L."/>
            <person name="Macedo J."/>
            <person name="Alves-Ferreira M."/>
            <person name="Sachetto-Martins G."/>
            <person name="Coelho A."/>
            <person name="Santos E."/>
            <person name="Amaral G."/>
            <person name="Neves A."/>
            <person name="Pacheco A.B."/>
            <person name="Carvalho D."/>
            <person name="Lery L."/>
            <person name="Bisch P."/>
            <person name="Rossle S.C."/>
            <person name="Urmenyi T."/>
            <person name="Kruger W.V."/>
            <person name="Martins O."/>
            <person name="Baldani J.I."/>
            <person name="Ferreira P.C."/>
        </authorList>
    </citation>
    <scope>NUCLEOTIDE SEQUENCE [LARGE SCALE GENOMIC DNA]</scope>
    <source>
        <strain evidence="2">ATCC 49037 / DSM 5601 / CCUG 37298 / CIP 103539 / LMG 7603 / PAl5</strain>
    </source>
</reference>